<feature type="region of interest" description="Disordered" evidence="1">
    <location>
        <begin position="426"/>
        <end position="454"/>
    </location>
</feature>
<dbReference type="HOGENOM" id="CLU_602683_0_0_1"/>
<evidence type="ECO:0000313" key="2">
    <source>
        <dbReference type="EMBL" id="EMD30832.1"/>
    </source>
</evidence>
<dbReference type="OrthoDB" id="2758200at2759"/>
<evidence type="ECO:0000256" key="1">
    <source>
        <dbReference type="SAM" id="MobiDB-lite"/>
    </source>
</evidence>
<dbReference type="EMBL" id="KB445834">
    <property type="protein sequence ID" value="EMD30832.1"/>
    <property type="molecule type" value="Genomic_DNA"/>
</dbReference>
<dbReference type="Proteomes" id="UP000016930">
    <property type="component" value="Unassembled WGS sequence"/>
</dbReference>
<accession>M2QY15</accession>
<keyword evidence="3" id="KW-1185">Reference proteome</keyword>
<feature type="region of interest" description="Disordered" evidence="1">
    <location>
        <begin position="1"/>
        <end position="112"/>
    </location>
</feature>
<sequence>MANTSTPTMSPLKTAAVRMTRSKAQEKTDSSEPPAADELDSAVPHADGQESLSGADAGKTDDGSGGDTAVTSAGGGGYTHRGTSQHAPTKTHGRACDPIHSQGGGASGNTAYSQQPFGIVPYVADPEANVDRHLCELRDTLSTDIGFVAESNGRSIQVWVIETRIMRVVTREALAEAERAHAAYTLQKNPSLPMPDPADSMELSVIVRVQTDNCFLQADAFWNPNRTHAGRFEDIKLRFAGVAPLRPDLLRADFDAAYNNLEWLMSQVENPSTDRQGLVANENGVRHINFRHVVFEPLTDDNAYTPEELALPAQYRTEAWPVESTVTRTARDAIKDTHRTRALQAYDMHGALIPPANYMKMLRGAVCLVRFNVAAYLFGQVPKHRHTFVADVTYMRVLMPPTAPSVPVSPRKTHSSCTRPVWRTAGIPEEGCSSSVNPMSKNHSKGTRDTRENK</sequence>
<organism evidence="2 3">
    <name type="scientific">Ceriporiopsis subvermispora (strain B)</name>
    <name type="common">White-rot fungus</name>
    <name type="synonym">Gelatoporia subvermispora</name>
    <dbReference type="NCBI Taxonomy" id="914234"/>
    <lineage>
        <taxon>Eukaryota</taxon>
        <taxon>Fungi</taxon>
        <taxon>Dikarya</taxon>
        <taxon>Basidiomycota</taxon>
        <taxon>Agaricomycotina</taxon>
        <taxon>Agaricomycetes</taxon>
        <taxon>Polyporales</taxon>
        <taxon>Gelatoporiaceae</taxon>
        <taxon>Gelatoporia</taxon>
    </lineage>
</organism>
<evidence type="ECO:0000313" key="3">
    <source>
        <dbReference type="Proteomes" id="UP000016930"/>
    </source>
</evidence>
<gene>
    <name evidence="2" type="ORF">CERSUDRAFT_100948</name>
</gene>
<proteinExistence type="predicted"/>
<feature type="compositionally biased region" description="Polar residues" evidence="1">
    <location>
        <begin position="1"/>
        <end position="11"/>
    </location>
</feature>
<protein>
    <submittedName>
        <fullName evidence="2">Uncharacterized protein</fullName>
    </submittedName>
</protein>
<feature type="compositionally biased region" description="Polar residues" evidence="1">
    <location>
        <begin position="432"/>
        <end position="441"/>
    </location>
</feature>
<reference evidence="2 3" key="1">
    <citation type="journal article" date="2012" name="Proc. Natl. Acad. Sci. U.S.A.">
        <title>Comparative genomics of Ceriporiopsis subvermispora and Phanerochaete chrysosporium provide insight into selective ligninolysis.</title>
        <authorList>
            <person name="Fernandez-Fueyo E."/>
            <person name="Ruiz-Duenas F.J."/>
            <person name="Ferreira P."/>
            <person name="Floudas D."/>
            <person name="Hibbett D.S."/>
            <person name="Canessa P."/>
            <person name="Larrondo L.F."/>
            <person name="James T.Y."/>
            <person name="Seelenfreund D."/>
            <person name="Lobos S."/>
            <person name="Polanco R."/>
            <person name="Tello M."/>
            <person name="Honda Y."/>
            <person name="Watanabe T."/>
            <person name="Watanabe T."/>
            <person name="Ryu J.S."/>
            <person name="Kubicek C.P."/>
            <person name="Schmoll M."/>
            <person name="Gaskell J."/>
            <person name="Hammel K.E."/>
            <person name="St John F.J."/>
            <person name="Vanden Wymelenberg A."/>
            <person name="Sabat G."/>
            <person name="Splinter BonDurant S."/>
            <person name="Syed K."/>
            <person name="Yadav J.S."/>
            <person name="Doddapaneni H."/>
            <person name="Subramanian V."/>
            <person name="Lavin J.L."/>
            <person name="Oguiza J.A."/>
            <person name="Perez G."/>
            <person name="Pisabarro A.G."/>
            <person name="Ramirez L."/>
            <person name="Santoyo F."/>
            <person name="Master E."/>
            <person name="Coutinho P.M."/>
            <person name="Henrissat B."/>
            <person name="Lombard V."/>
            <person name="Magnuson J.K."/>
            <person name="Kuees U."/>
            <person name="Hori C."/>
            <person name="Igarashi K."/>
            <person name="Samejima M."/>
            <person name="Held B.W."/>
            <person name="Barry K.W."/>
            <person name="LaButti K.M."/>
            <person name="Lapidus A."/>
            <person name="Lindquist E.A."/>
            <person name="Lucas S.M."/>
            <person name="Riley R."/>
            <person name="Salamov A.A."/>
            <person name="Hoffmeister D."/>
            <person name="Schwenk D."/>
            <person name="Hadar Y."/>
            <person name="Yarden O."/>
            <person name="de Vries R.P."/>
            <person name="Wiebenga A."/>
            <person name="Stenlid J."/>
            <person name="Eastwood D."/>
            <person name="Grigoriev I.V."/>
            <person name="Berka R.M."/>
            <person name="Blanchette R.A."/>
            <person name="Kersten P."/>
            <person name="Martinez A.T."/>
            <person name="Vicuna R."/>
            <person name="Cullen D."/>
        </authorList>
    </citation>
    <scope>NUCLEOTIDE SEQUENCE [LARGE SCALE GENOMIC DNA]</scope>
    <source>
        <strain evidence="2 3">B</strain>
    </source>
</reference>
<name>M2QY15_CERS8</name>
<dbReference type="AlphaFoldDB" id="M2QY15"/>